<keyword evidence="5" id="KW-0969">Cilium</keyword>
<keyword evidence="10" id="KW-1185">Reference proteome</keyword>
<sequence length="394" mass="44949">MSRHIGCIATQNNLSILYKISETRSSFLIRNKMVKKGSKKAKKGKKKESIDLKEEISEVDKEYFQIIINDLQSQVAKLSERCKQLETHNTELQGDFRRLDEKSASVIAFLRRQLDEKCSQIVELQERLTGLAHARKSEGDAYEKRIADLQHTAKVNEEQLSAEIKLLNGKLNSLEEFRLQKNDLNAKFARQEEEMKQKDVEHENSLQEVERNFILSKNRLKKEMEEQLLSLSAKFQAATATRMAATTQRAVHENVALTAEVARLRADALFQRSLTQTQETKIAELKREVRTLKDLLELQTASAAKLRAERSSWARAKRDTSDSKTQTDVVGSDFDLARDPLGQGSIADFCERRRSSKRDGPAINEEVSREVNDENFLTPTDTTYSRGNLGFVAK</sequence>
<comment type="caution">
    <text evidence="9">The sequence shown here is derived from an EMBL/GenBank/DDBJ whole genome shotgun (WGS) entry which is preliminary data.</text>
</comment>
<keyword evidence="4 7" id="KW-0175">Coiled coil</keyword>
<organism evidence="9 10">
    <name type="scientific">Cloeon dipterum</name>
    <dbReference type="NCBI Taxonomy" id="197152"/>
    <lineage>
        <taxon>Eukaryota</taxon>
        <taxon>Metazoa</taxon>
        <taxon>Ecdysozoa</taxon>
        <taxon>Arthropoda</taxon>
        <taxon>Hexapoda</taxon>
        <taxon>Insecta</taxon>
        <taxon>Pterygota</taxon>
        <taxon>Palaeoptera</taxon>
        <taxon>Ephemeroptera</taxon>
        <taxon>Pisciforma</taxon>
        <taxon>Baetidae</taxon>
        <taxon>Cloeon</taxon>
    </lineage>
</organism>
<evidence type="ECO:0000313" key="9">
    <source>
        <dbReference type="EMBL" id="CAB3374046.1"/>
    </source>
</evidence>
<accession>A0A8S1CRH6</accession>
<dbReference type="OrthoDB" id="166611at2759"/>
<feature type="coiled-coil region" evidence="7">
    <location>
        <begin position="275"/>
        <end position="302"/>
    </location>
</feature>
<evidence type="ECO:0000256" key="3">
    <source>
        <dbReference type="ARBA" id="ARBA00014087"/>
    </source>
</evidence>
<evidence type="ECO:0000256" key="7">
    <source>
        <dbReference type="SAM" id="Coils"/>
    </source>
</evidence>
<evidence type="ECO:0000256" key="1">
    <source>
        <dbReference type="ARBA" id="ARBA00004138"/>
    </source>
</evidence>
<comment type="subcellular location">
    <subcellularLocation>
        <location evidence="1">Cell projection</location>
        <location evidence="1">Cilium</location>
    </subcellularLocation>
</comment>
<name>A0A8S1CRH6_9INSE</name>
<dbReference type="EMBL" id="CADEPI010000093">
    <property type="protein sequence ID" value="CAB3374046.1"/>
    <property type="molecule type" value="Genomic_DNA"/>
</dbReference>
<dbReference type="InterPro" id="IPR038844">
    <property type="entry name" value="CFAP157"/>
</dbReference>
<evidence type="ECO:0000256" key="6">
    <source>
        <dbReference type="ARBA" id="ARBA00023273"/>
    </source>
</evidence>
<dbReference type="AlphaFoldDB" id="A0A8S1CRH6"/>
<comment type="similarity">
    <text evidence="2">Belongs to the CFAP157 family.</text>
</comment>
<evidence type="ECO:0000256" key="2">
    <source>
        <dbReference type="ARBA" id="ARBA00010841"/>
    </source>
</evidence>
<dbReference type="GO" id="GO:0036064">
    <property type="term" value="C:ciliary basal body"/>
    <property type="evidence" value="ECO:0007669"/>
    <property type="project" value="TreeGrafter"/>
</dbReference>
<evidence type="ECO:0000256" key="4">
    <source>
        <dbReference type="ARBA" id="ARBA00023054"/>
    </source>
</evidence>
<dbReference type="GO" id="GO:0008017">
    <property type="term" value="F:microtubule binding"/>
    <property type="evidence" value="ECO:0007669"/>
    <property type="project" value="TreeGrafter"/>
</dbReference>
<keyword evidence="6" id="KW-0966">Cell projection</keyword>
<feature type="coiled-coil region" evidence="7">
    <location>
        <begin position="68"/>
        <end position="127"/>
    </location>
</feature>
<reference evidence="9 10" key="1">
    <citation type="submission" date="2020-04" db="EMBL/GenBank/DDBJ databases">
        <authorList>
            <person name="Alioto T."/>
            <person name="Alioto T."/>
            <person name="Gomez Garrido J."/>
        </authorList>
    </citation>
    <scope>NUCLEOTIDE SEQUENCE [LARGE SCALE GENOMIC DNA]</scope>
</reference>
<dbReference type="PANTHER" id="PTHR31954:SF1">
    <property type="entry name" value="CILIA- AND FLAGELLA-ASSOCIATED PROTEIN 157"/>
    <property type="match status" value="1"/>
</dbReference>
<dbReference type="PANTHER" id="PTHR31954">
    <property type="entry name" value="CILIA- AND FLAGELLA-ASSOCIATED PROTEIN 157"/>
    <property type="match status" value="1"/>
</dbReference>
<dbReference type="Proteomes" id="UP000494165">
    <property type="component" value="Unassembled WGS sequence"/>
</dbReference>
<evidence type="ECO:0000256" key="8">
    <source>
        <dbReference type="SAM" id="MobiDB-lite"/>
    </source>
</evidence>
<feature type="region of interest" description="Disordered" evidence="8">
    <location>
        <begin position="352"/>
        <end position="371"/>
    </location>
</feature>
<protein>
    <recommendedName>
        <fullName evidence="3">Cilia- and flagella-associated protein 157</fullName>
    </recommendedName>
</protein>
<proteinExistence type="inferred from homology"/>
<feature type="coiled-coil region" evidence="7">
    <location>
        <begin position="174"/>
        <end position="241"/>
    </location>
</feature>
<gene>
    <name evidence="9" type="ORF">CLODIP_2_CD13793</name>
</gene>
<evidence type="ECO:0000313" key="10">
    <source>
        <dbReference type="Proteomes" id="UP000494165"/>
    </source>
</evidence>
<evidence type="ECO:0000256" key="5">
    <source>
        <dbReference type="ARBA" id="ARBA00023069"/>
    </source>
</evidence>